<dbReference type="InterPro" id="IPR000326">
    <property type="entry name" value="PAP2/HPO"/>
</dbReference>
<keyword evidence="1" id="KW-1133">Transmembrane helix</keyword>
<evidence type="ECO:0000259" key="2">
    <source>
        <dbReference type="Pfam" id="PF01569"/>
    </source>
</evidence>
<feature type="transmembrane region" description="Helical" evidence="1">
    <location>
        <begin position="104"/>
        <end position="126"/>
    </location>
</feature>
<gene>
    <name evidence="3" type="ORF">F2P47_06690</name>
</gene>
<sequence length="201" mass="21152">MHLSQLLYFITAFGDQAVILPFAITVAIVLAAARARRAALIWCIALAASLGGSLIAKIVFISCGHLLPALDIRSPSGHTTAAIAAYGGFAALWAQLARARWTRALFIAGALAGCGGIAASRILLHMHSAPEVLLGALIGLAAPIILYRVEPPASEPRPRPTLLLLLLPLCLVFILRGTTLPIESRIDQLSKALTAMLGICH</sequence>
<comment type="caution">
    <text evidence="3">The sequence shown here is derived from an EMBL/GenBank/DDBJ whole genome shotgun (WGS) entry which is preliminary data.</text>
</comment>
<evidence type="ECO:0000313" key="4">
    <source>
        <dbReference type="Proteomes" id="UP000468901"/>
    </source>
</evidence>
<evidence type="ECO:0000313" key="3">
    <source>
        <dbReference type="EMBL" id="KAB7740727.1"/>
    </source>
</evidence>
<organism evidence="3 4">
    <name type="scientific">Parvibaculum sedimenti</name>
    <dbReference type="NCBI Taxonomy" id="2608632"/>
    <lineage>
        <taxon>Bacteria</taxon>
        <taxon>Pseudomonadati</taxon>
        <taxon>Pseudomonadota</taxon>
        <taxon>Alphaproteobacteria</taxon>
        <taxon>Hyphomicrobiales</taxon>
        <taxon>Parvibaculaceae</taxon>
        <taxon>Parvibaculum</taxon>
    </lineage>
</organism>
<keyword evidence="1" id="KW-0472">Membrane</keyword>
<proteinExistence type="predicted"/>
<feature type="transmembrane region" description="Helical" evidence="1">
    <location>
        <begin position="161"/>
        <end position="182"/>
    </location>
</feature>
<evidence type="ECO:0000256" key="1">
    <source>
        <dbReference type="SAM" id="Phobius"/>
    </source>
</evidence>
<dbReference type="AlphaFoldDB" id="A0A6N6VIM6"/>
<dbReference type="Gene3D" id="1.20.144.10">
    <property type="entry name" value="Phosphatidic acid phosphatase type 2/haloperoxidase"/>
    <property type="match status" value="1"/>
</dbReference>
<feature type="transmembrane region" description="Helical" evidence="1">
    <location>
        <begin position="39"/>
        <end position="67"/>
    </location>
</feature>
<dbReference type="Pfam" id="PF01569">
    <property type="entry name" value="PAP2"/>
    <property type="match status" value="1"/>
</dbReference>
<dbReference type="SUPFAM" id="SSF48317">
    <property type="entry name" value="Acid phosphatase/Vanadium-dependent haloperoxidase"/>
    <property type="match status" value="1"/>
</dbReference>
<name>A0A6N6VIM6_9HYPH</name>
<keyword evidence="4" id="KW-1185">Reference proteome</keyword>
<protein>
    <submittedName>
        <fullName evidence="3">Phosphatase PAP2 family protein</fullName>
    </submittedName>
</protein>
<feature type="transmembrane region" description="Helical" evidence="1">
    <location>
        <begin position="79"/>
        <end position="97"/>
    </location>
</feature>
<dbReference type="Proteomes" id="UP000468901">
    <property type="component" value="Unassembled WGS sequence"/>
</dbReference>
<dbReference type="RefSeq" id="WP_152215526.1">
    <property type="nucleotide sequence ID" value="NZ_WESC01000005.1"/>
</dbReference>
<keyword evidence="1" id="KW-0812">Transmembrane</keyword>
<accession>A0A6N6VIM6</accession>
<feature type="domain" description="Phosphatidic acid phosphatase type 2/haloperoxidase" evidence="2">
    <location>
        <begin position="74"/>
        <end position="150"/>
    </location>
</feature>
<feature type="transmembrane region" description="Helical" evidence="1">
    <location>
        <begin position="6"/>
        <end position="32"/>
    </location>
</feature>
<reference evidence="3 4" key="1">
    <citation type="submission" date="2019-09" db="EMBL/GenBank/DDBJ databases">
        <title>Parvibaculum sedimenti sp. nov., isolated from sediment.</title>
        <authorList>
            <person name="Wang Y."/>
        </authorList>
    </citation>
    <scope>NUCLEOTIDE SEQUENCE [LARGE SCALE GENOMIC DNA]</scope>
    <source>
        <strain evidence="3 4">HXT-9</strain>
    </source>
</reference>
<feature type="transmembrane region" description="Helical" evidence="1">
    <location>
        <begin position="132"/>
        <end position="149"/>
    </location>
</feature>
<dbReference type="InterPro" id="IPR036938">
    <property type="entry name" value="PAP2/HPO_sf"/>
</dbReference>
<dbReference type="EMBL" id="WESC01000005">
    <property type="protein sequence ID" value="KAB7740727.1"/>
    <property type="molecule type" value="Genomic_DNA"/>
</dbReference>